<keyword evidence="1" id="KW-0732">Signal</keyword>
<dbReference type="EMBL" id="CP030118">
    <property type="protein sequence ID" value="QDL11331.1"/>
    <property type="molecule type" value="Genomic_DNA"/>
</dbReference>
<feature type="signal peptide" evidence="1">
    <location>
        <begin position="1"/>
        <end position="28"/>
    </location>
</feature>
<evidence type="ECO:0008006" key="4">
    <source>
        <dbReference type="Google" id="ProtNLM"/>
    </source>
</evidence>
<dbReference type="RefSeq" id="WP_171977710.1">
    <property type="nucleotide sequence ID" value="NZ_CAWOXK010000001.1"/>
</dbReference>
<accession>A0A856MP77</accession>
<protein>
    <recommendedName>
        <fullName evidence="4">PEP-CTERM sorting domain-containing protein</fullName>
    </recommendedName>
</protein>
<dbReference type="AlphaFoldDB" id="A0A856MP77"/>
<proteinExistence type="predicted"/>
<gene>
    <name evidence="2" type="ORF">DP114_28615</name>
</gene>
<feature type="chain" id="PRO_5032980441" description="PEP-CTERM sorting domain-containing protein" evidence="1">
    <location>
        <begin position="29"/>
        <end position="162"/>
    </location>
</feature>
<dbReference type="KEGG" id="bsen:DP114_28615"/>
<reference evidence="2 3" key="1">
    <citation type="submission" date="2018-06" db="EMBL/GenBank/DDBJ databases">
        <title>Comparative genomics of Brasilonema spp. strains.</title>
        <authorList>
            <person name="Alvarenga D.O."/>
            <person name="Fiore M.F."/>
            <person name="Varani A.M."/>
        </authorList>
    </citation>
    <scope>NUCLEOTIDE SEQUENCE [LARGE SCALE GENOMIC DNA]</scope>
    <source>
        <strain evidence="2 3">CENA114</strain>
    </source>
</reference>
<evidence type="ECO:0000313" key="3">
    <source>
        <dbReference type="Proteomes" id="UP000503129"/>
    </source>
</evidence>
<evidence type="ECO:0000313" key="2">
    <source>
        <dbReference type="EMBL" id="QDL11331.1"/>
    </source>
</evidence>
<organism evidence="2 3">
    <name type="scientific">Brasilonema sennae CENA114</name>
    <dbReference type="NCBI Taxonomy" id="415709"/>
    <lineage>
        <taxon>Bacteria</taxon>
        <taxon>Bacillati</taxon>
        <taxon>Cyanobacteriota</taxon>
        <taxon>Cyanophyceae</taxon>
        <taxon>Nostocales</taxon>
        <taxon>Scytonemataceae</taxon>
        <taxon>Brasilonema</taxon>
        <taxon>Bromeliae group (in: Brasilonema)</taxon>
    </lineage>
</organism>
<evidence type="ECO:0000256" key="1">
    <source>
        <dbReference type="SAM" id="SignalP"/>
    </source>
</evidence>
<sequence length="162" mass="17318">MRILILKITLATATALIIALTGITPAHAITVNFNWNGNNNYSALGSFSYDENTAPATFSEKGAGQTYVLQSLNVSFFDPLKNVIATYNNVVDGVSIPKYFQFNFNTVTQEIFGLIDLGGEVAGETYLKGTVNTDLSLFQVPESGTDVTIDSNSGAIVVKPAP</sequence>
<keyword evidence="3" id="KW-1185">Reference proteome</keyword>
<name>A0A856MP77_9CYAN</name>
<dbReference type="Proteomes" id="UP000503129">
    <property type="component" value="Chromosome"/>
</dbReference>